<dbReference type="OrthoDB" id="74764at2759"/>
<dbReference type="AlphaFoldDB" id="A0A427XYR6"/>
<dbReference type="InterPro" id="IPR002889">
    <property type="entry name" value="WSC_carb-bd"/>
</dbReference>
<evidence type="ECO:0000313" key="4">
    <source>
        <dbReference type="Proteomes" id="UP000279259"/>
    </source>
</evidence>
<dbReference type="Proteomes" id="UP000279259">
    <property type="component" value="Unassembled WGS sequence"/>
</dbReference>
<organism evidence="3 4">
    <name type="scientific">Saitozyma podzolica</name>
    <dbReference type="NCBI Taxonomy" id="1890683"/>
    <lineage>
        <taxon>Eukaryota</taxon>
        <taxon>Fungi</taxon>
        <taxon>Dikarya</taxon>
        <taxon>Basidiomycota</taxon>
        <taxon>Agaricomycotina</taxon>
        <taxon>Tremellomycetes</taxon>
        <taxon>Tremellales</taxon>
        <taxon>Trimorphomycetaceae</taxon>
        <taxon>Saitozyma</taxon>
    </lineage>
</organism>
<evidence type="ECO:0000256" key="1">
    <source>
        <dbReference type="SAM" id="SignalP"/>
    </source>
</evidence>
<feature type="domain" description="WSC" evidence="2">
    <location>
        <begin position="479"/>
        <end position="572"/>
    </location>
</feature>
<sequence length="655" mass="69238">MQLKTLLGLLPALAAVPTNAYFILSHSVLETTRMDPIISPGGVSQHVHSIVGGSNFDDTMTYQSALASGCTTAPVSVDKSNYWTPQLYYYGPDDQSFQMIPVNYVNTYYLPRGPNNSYNVSAFPDGLRMIAGNPYRRTYDASSFADQAISFVCLDYNNDHSGDPDWAQRNNFFDHNCPSGMRMQVNFPSCWDGVNLDSADHTSHMAYASGGPNGGGDCPSTHPVHLVTLFYEFIYNVQNFPFNNASYPTWVLANGDTTGYGFHGDFVNGWPAHVNGTNVLQQALDQCNDNNGVGGELNNCPPFVPYLNSAAASACKPQNDQIDEDIGLGHKISKLPGDNPLWIGNSTTKPAFTNYTEPNTTYTNFQSVIPTGYNYVGCIAEGTSGRALTGKSISNVNMTRGACVSFCQSFGFPLAGVEYGQECYCGMQMVNGASNTTFVDATKCNMACANDTNENCGGSSVLNLWNNPSLYPSISYPTGWSSYGCMTEATSGRALSQYSFTSSSMTPQLCMTTCQSKGYSLAGTEYSQECYCANSFSAGSVAAADSSCSMACAGNKAFMCGGPSRLSVYSYANVTAAASSSSSSAPASTSSAPASSSSSSAVVTAAAASSSSSSSAAAAAASSTAVVGPASSVGVTNGTAPARRFSKNFVRHYRE</sequence>
<feature type="signal peptide" evidence="1">
    <location>
        <begin position="1"/>
        <end position="20"/>
    </location>
</feature>
<dbReference type="Pfam" id="PF01822">
    <property type="entry name" value="WSC"/>
    <property type="match status" value="2"/>
</dbReference>
<dbReference type="Pfam" id="PF09362">
    <property type="entry name" value="DUF1996"/>
    <property type="match status" value="1"/>
</dbReference>
<accession>A0A427XYR6</accession>
<keyword evidence="1" id="KW-0732">Signal</keyword>
<keyword evidence="4" id="KW-1185">Reference proteome</keyword>
<dbReference type="InterPro" id="IPR018535">
    <property type="entry name" value="DUF1996"/>
</dbReference>
<dbReference type="SMART" id="SM00321">
    <property type="entry name" value="WSC"/>
    <property type="match status" value="2"/>
</dbReference>
<comment type="caution">
    <text evidence="3">The sequence shown here is derived from an EMBL/GenBank/DDBJ whole genome shotgun (WGS) entry which is preliminary data.</text>
</comment>
<reference evidence="3 4" key="1">
    <citation type="submission" date="2018-11" db="EMBL/GenBank/DDBJ databases">
        <title>Genome sequence of Saitozyma podzolica DSM 27192.</title>
        <authorList>
            <person name="Aliyu H."/>
            <person name="Gorte O."/>
            <person name="Ochsenreither K."/>
        </authorList>
    </citation>
    <scope>NUCLEOTIDE SEQUENCE [LARGE SCALE GENOMIC DNA]</scope>
    <source>
        <strain evidence="3 4">DSM 27192</strain>
    </source>
</reference>
<feature type="domain" description="WSC" evidence="2">
    <location>
        <begin position="372"/>
        <end position="468"/>
    </location>
</feature>
<protein>
    <recommendedName>
        <fullName evidence="2">WSC domain-containing protein</fullName>
    </recommendedName>
</protein>
<dbReference type="EMBL" id="RSCD01000022">
    <property type="protein sequence ID" value="RSH83952.1"/>
    <property type="molecule type" value="Genomic_DNA"/>
</dbReference>
<gene>
    <name evidence="3" type="ORF">EHS25_005196</name>
</gene>
<dbReference type="PANTHER" id="PTHR43662">
    <property type="match status" value="1"/>
</dbReference>
<dbReference type="PANTHER" id="PTHR43662:SF3">
    <property type="entry name" value="DOMAIN PROTEIN, PUTATIVE (AFU_ORTHOLOGUE AFUA_6G11970)-RELATED"/>
    <property type="match status" value="1"/>
</dbReference>
<evidence type="ECO:0000259" key="2">
    <source>
        <dbReference type="PROSITE" id="PS51212"/>
    </source>
</evidence>
<feature type="chain" id="PRO_5019278435" description="WSC domain-containing protein" evidence="1">
    <location>
        <begin position="21"/>
        <end position="655"/>
    </location>
</feature>
<dbReference type="STRING" id="1890683.A0A427XYR6"/>
<proteinExistence type="predicted"/>
<dbReference type="PROSITE" id="PS51212">
    <property type="entry name" value="WSC"/>
    <property type="match status" value="2"/>
</dbReference>
<name>A0A427XYR6_9TREE</name>
<evidence type="ECO:0000313" key="3">
    <source>
        <dbReference type="EMBL" id="RSH83952.1"/>
    </source>
</evidence>